<name>A0ABW3JRI4_9FLAO</name>
<evidence type="ECO:0000313" key="4">
    <source>
        <dbReference type="Proteomes" id="UP001597062"/>
    </source>
</evidence>
<evidence type="ECO:0000313" key="3">
    <source>
        <dbReference type="EMBL" id="MFD0992974.1"/>
    </source>
</evidence>
<evidence type="ECO:0000256" key="1">
    <source>
        <dbReference type="SAM" id="Coils"/>
    </source>
</evidence>
<dbReference type="Pfam" id="PF17561">
    <property type="entry name" value="TssO"/>
    <property type="match status" value="1"/>
</dbReference>
<gene>
    <name evidence="3" type="primary">tssO</name>
    <name evidence="3" type="ORF">ACFQ1U_07135</name>
</gene>
<keyword evidence="2" id="KW-0472">Membrane</keyword>
<dbReference type="EMBL" id="JBHTJR010000042">
    <property type="protein sequence ID" value="MFD0992974.1"/>
    <property type="molecule type" value="Genomic_DNA"/>
</dbReference>
<accession>A0ABW3JRI4</accession>
<comment type="caution">
    <text evidence="3">The sequence shown here is derived from an EMBL/GenBank/DDBJ whole genome shotgun (WGS) entry which is preliminary data.</text>
</comment>
<feature type="transmembrane region" description="Helical" evidence="2">
    <location>
        <begin position="12"/>
        <end position="35"/>
    </location>
</feature>
<feature type="coiled-coil region" evidence="1">
    <location>
        <begin position="116"/>
        <end position="167"/>
    </location>
</feature>
<keyword evidence="2" id="KW-0812">Transmembrane</keyword>
<keyword evidence="1" id="KW-0175">Coiled coil</keyword>
<evidence type="ECO:0000256" key="2">
    <source>
        <dbReference type="SAM" id="Phobius"/>
    </source>
</evidence>
<sequence length="167" mass="19715">MKPKNTKERRNSFIKFLLLFLLTTATIVTAVFFTFKVPVKENNILKTQAKNFDKEIQFQSEFSNRMRNIKKLVDSLDVPGQNVQYINQLIGKDLAELQKSIPNKNSAYKHDMYYDVVNLYLEIQNMKGKLSKLKNAEETIEEYKIALEKAKEEYKTLERDLLIERNR</sequence>
<proteinExistence type="predicted"/>
<dbReference type="InterPro" id="IPR039449">
    <property type="entry name" value="TssO"/>
</dbReference>
<organism evidence="3 4">
    <name type="scientific">Tenacibaculum geojense</name>
    <dbReference type="NCBI Taxonomy" id="915352"/>
    <lineage>
        <taxon>Bacteria</taxon>
        <taxon>Pseudomonadati</taxon>
        <taxon>Bacteroidota</taxon>
        <taxon>Flavobacteriia</taxon>
        <taxon>Flavobacteriales</taxon>
        <taxon>Flavobacteriaceae</taxon>
        <taxon>Tenacibaculum</taxon>
    </lineage>
</organism>
<reference evidence="4" key="1">
    <citation type="journal article" date="2019" name="Int. J. Syst. Evol. Microbiol.">
        <title>The Global Catalogue of Microorganisms (GCM) 10K type strain sequencing project: providing services to taxonomists for standard genome sequencing and annotation.</title>
        <authorList>
            <consortium name="The Broad Institute Genomics Platform"/>
            <consortium name="The Broad Institute Genome Sequencing Center for Infectious Disease"/>
            <person name="Wu L."/>
            <person name="Ma J."/>
        </authorList>
    </citation>
    <scope>NUCLEOTIDE SEQUENCE [LARGE SCALE GENOMIC DNA]</scope>
    <source>
        <strain evidence="4">CCUG 60527</strain>
    </source>
</reference>
<keyword evidence="2" id="KW-1133">Transmembrane helix</keyword>
<dbReference type="Proteomes" id="UP001597062">
    <property type="component" value="Unassembled WGS sequence"/>
</dbReference>
<keyword evidence="4" id="KW-1185">Reference proteome</keyword>
<protein>
    <submittedName>
        <fullName evidence="3">Type VI secretion system TssO</fullName>
    </submittedName>
</protein>
<dbReference type="RefSeq" id="WP_386106780.1">
    <property type="nucleotide sequence ID" value="NZ_JBHTJR010000042.1"/>
</dbReference>